<name>A0A2H3DDF1_ARMGA</name>
<dbReference type="Proteomes" id="UP000217790">
    <property type="component" value="Unassembled WGS sequence"/>
</dbReference>
<gene>
    <name evidence="1" type="ORF">ARMGADRAFT_1113267</name>
</gene>
<dbReference type="OrthoDB" id="3241874at2759"/>
<keyword evidence="2" id="KW-1185">Reference proteome</keyword>
<dbReference type="InParanoid" id="A0A2H3DDF1"/>
<reference evidence="2" key="1">
    <citation type="journal article" date="2017" name="Nat. Ecol. Evol.">
        <title>Genome expansion and lineage-specific genetic innovations in the forest pathogenic fungi Armillaria.</title>
        <authorList>
            <person name="Sipos G."/>
            <person name="Prasanna A.N."/>
            <person name="Walter M.C."/>
            <person name="O'Connor E."/>
            <person name="Balint B."/>
            <person name="Krizsan K."/>
            <person name="Kiss B."/>
            <person name="Hess J."/>
            <person name="Varga T."/>
            <person name="Slot J."/>
            <person name="Riley R."/>
            <person name="Boka B."/>
            <person name="Rigling D."/>
            <person name="Barry K."/>
            <person name="Lee J."/>
            <person name="Mihaltcheva S."/>
            <person name="LaButti K."/>
            <person name="Lipzen A."/>
            <person name="Waldron R."/>
            <person name="Moloney N.M."/>
            <person name="Sperisen C."/>
            <person name="Kredics L."/>
            <person name="Vagvoelgyi C."/>
            <person name="Patrignani A."/>
            <person name="Fitzpatrick D."/>
            <person name="Nagy I."/>
            <person name="Doyle S."/>
            <person name="Anderson J.B."/>
            <person name="Grigoriev I.V."/>
            <person name="Gueldener U."/>
            <person name="Muensterkoetter M."/>
            <person name="Nagy L.G."/>
        </authorList>
    </citation>
    <scope>NUCLEOTIDE SEQUENCE [LARGE SCALE GENOMIC DNA]</scope>
    <source>
        <strain evidence="2">Ar21-2</strain>
    </source>
</reference>
<proteinExistence type="predicted"/>
<accession>A0A2H3DDF1</accession>
<dbReference type="AlphaFoldDB" id="A0A2H3DDF1"/>
<protein>
    <submittedName>
        <fullName evidence="1">Uncharacterized protein</fullName>
    </submittedName>
</protein>
<dbReference type="EMBL" id="KZ293668">
    <property type="protein sequence ID" value="PBK89462.1"/>
    <property type="molecule type" value="Genomic_DNA"/>
</dbReference>
<evidence type="ECO:0000313" key="1">
    <source>
        <dbReference type="EMBL" id="PBK89462.1"/>
    </source>
</evidence>
<sequence length="159" mass="17736">MPSVHFPYCHLGKACFVCEHDGKECEVIDAAVRMCTHYQPCIHLDKSTPCVLKHVGAHIMFDNSIDNDLEPCSLCLCPAPVCSWYLHKGKGSNGGYQVNWKKSTCANKLKFNYNVAAAASEMSPCSNVPIQCKYCPDGAPAVWKYNMIVHIQNHHRHVS</sequence>
<dbReference type="OMA" id="RMCTHYQ"/>
<evidence type="ECO:0000313" key="2">
    <source>
        <dbReference type="Proteomes" id="UP000217790"/>
    </source>
</evidence>
<organism evidence="1 2">
    <name type="scientific">Armillaria gallica</name>
    <name type="common">Bulbous honey fungus</name>
    <name type="synonym">Armillaria bulbosa</name>
    <dbReference type="NCBI Taxonomy" id="47427"/>
    <lineage>
        <taxon>Eukaryota</taxon>
        <taxon>Fungi</taxon>
        <taxon>Dikarya</taxon>
        <taxon>Basidiomycota</taxon>
        <taxon>Agaricomycotina</taxon>
        <taxon>Agaricomycetes</taxon>
        <taxon>Agaricomycetidae</taxon>
        <taxon>Agaricales</taxon>
        <taxon>Marasmiineae</taxon>
        <taxon>Physalacriaceae</taxon>
        <taxon>Armillaria</taxon>
    </lineage>
</organism>